<reference evidence="2" key="3">
    <citation type="submission" date="2023-12" db="EMBL/GenBank/DDBJ databases">
        <authorList>
            <person name="Sun Q."/>
            <person name="Inoue M."/>
        </authorList>
    </citation>
    <scope>NUCLEOTIDE SEQUENCE</scope>
    <source>
        <strain evidence="2">JCM 12289</strain>
    </source>
</reference>
<dbReference type="Gene3D" id="3.10.310.70">
    <property type="match status" value="1"/>
</dbReference>
<dbReference type="EMBL" id="CP095005">
    <property type="protein sequence ID" value="UOO94303.1"/>
    <property type="molecule type" value="Genomic_DNA"/>
</dbReference>
<dbReference type="CDD" id="cd01300">
    <property type="entry name" value="YtcJ_like"/>
    <property type="match status" value="1"/>
</dbReference>
<gene>
    <name evidence="2" type="ORF">GCM10008985_01150</name>
    <name evidence="3" type="ORF">MUK72_10005</name>
</gene>
<dbReference type="InterPro" id="IPR013108">
    <property type="entry name" value="Amidohydro_3"/>
</dbReference>
<keyword evidence="4" id="KW-1185">Reference proteome</keyword>
<dbReference type="Proteomes" id="UP001500962">
    <property type="component" value="Unassembled WGS sequence"/>
</dbReference>
<name>A0AAV3SCH5_HALDO</name>
<dbReference type="PANTHER" id="PTHR22642">
    <property type="entry name" value="IMIDAZOLONEPROPIONASE"/>
    <property type="match status" value="1"/>
</dbReference>
<dbReference type="EMBL" id="BAAADN010000002">
    <property type="protein sequence ID" value="GAA0449520.1"/>
    <property type="molecule type" value="Genomic_DNA"/>
</dbReference>
<evidence type="ECO:0000259" key="1">
    <source>
        <dbReference type="Pfam" id="PF07969"/>
    </source>
</evidence>
<reference evidence="3" key="2">
    <citation type="submission" date="2022-04" db="EMBL/GenBank/DDBJ databases">
        <title>Sequencing and genomic assembly of Halococcus dombrowskii.</title>
        <authorList>
            <person name="Lim S.W."/>
            <person name="MacLea K.S."/>
        </authorList>
    </citation>
    <scope>NUCLEOTIDE SEQUENCE</scope>
    <source>
        <strain evidence="3">H4</strain>
    </source>
</reference>
<dbReference type="SUPFAM" id="SSF51338">
    <property type="entry name" value="Composite domain of metallo-dependent hydrolases"/>
    <property type="match status" value="1"/>
</dbReference>
<proteinExistence type="predicted"/>
<dbReference type="InterPro" id="IPR032466">
    <property type="entry name" value="Metal_Hydrolase"/>
</dbReference>
<evidence type="ECO:0000313" key="3">
    <source>
        <dbReference type="EMBL" id="UOO94303.1"/>
    </source>
</evidence>
<dbReference type="InterPro" id="IPR011059">
    <property type="entry name" value="Metal-dep_hydrolase_composite"/>
</dbReference>
<protein>
    <submittedName>
        <fullName evidence="2">Amidohydrolase</fullName>
    </submittedName>
</protein>
<accession>A0AAV3SCH5</accession>
<dbReference type="Gene3D" id="2.30.40.10">
    <property type="entry name" value="Urease, subunit C, domain 1"/>
    <property type="match status" value="1"/>
</dbReference>
<organism evidence="2 5">
    <name type="scientific">Halococcus dombrowskii</name>
    <dbReference type="NCBI Taxonomy" id="179637"/>
    <lineage>
        <taxon>Archaea</taxon>
        <taxon>Methanobacteriati</taxon>
        <taxon>Methanobacteriota</taxon>
        <taxon>Stenosarchaea group</taxon>
        <taxon>Halobacteria</taxon>
        <taxon>Halobacteriales</taxon>
        <taxon>Halococcaceae</taxon>
        <taxon>Halococcus</taxon>
    </lineage>
</organism>
<dbReference type="Gene3D" id="3.20.20.140">
    <property type="entry name" value="Metal-dependent hydrolases"/>
    <property type="match status" value="1"/>
</dbReference>
<evidence type="ECO:0000313" key="5">
    <source>
        <dbReference type="Proteomes" id="UP001500962"/>
    </source>
</evidence>
<evidence type="ECO:0000313" key="4">
    <source>
        <dbReference type="Proteomes" id="UP000830542"/>
    </source>
</evidence>
<dbReference type="AlphaFoldDB" id="A0AAV3SCH5"/>
<reference evidence="2" key="1">
    <citation type="journal article" date="2014" name="Int. J. Syst. Evol. Microbiol.">
        <title>Complete genome sequence of Corynebacterium casei LMG S-19264T (=DSM 44701T), isolated from a smear-ripened cheese.</title>
        <authorList>
            <consortium name="US DOE Joint Genome Institute (JGI-PGF)"/>
            <person name="Walter F."/>
            <person name="Albersmeier A."/>
            <person name="Kalinowski J."/>
            <person name="Ruckert C."/>
        </authorList>
    </citation>
    <scope>NUCLEOTIDE SEQUENCE</scope>
    <source>
        <strain evidence="2">JCM 12289</strain>
    </source>
</reference>
<dbReference type="Pfam" id="PF07969">
    <property type="entry name" value="Amidohydro_3"/>
    <property type="match status" value="1"/>
</dbReference>
<dbReference type="GO" id="GO:0016810">
    <property type="term" value="F:hydrolase activity, acting on carbon-nitrogen (but not peptide) bonds"/>
    <property type="evidence" value="ECO:0007669"/>
    <property type="project" value="InterPro"/>
</dbReference>
<dbReference type="GeneID" id="71762183"/>
<evidence type="ECO:0000313" key="2">
    <source>
        <dbReference type="EMBL" id="GAA0449520.1"/>
    </source>
</evidence>
<feature type="domain" description="Amidohydrolase 3" evidence="1">
    <location>
        <begin position="58"/>
        <end position="546"/>
    </location>
</feature>
<dbReference type="Proteomes" id="UP000830542">
    <property type="component" value="Chromosome"/>
</dbReference>
<sequence>MSEETTIYVADRIVTMNPSRPEASAVAVRDGRVLGVGTVAELEGWGNPTVDERFADHVLLPGFVEAHAHSMAGALWSYPYLGYYGRDSPDGTHWPGCRSVADVLDRLNEIDDELAPDEPLLAWGVEPIYFDEDESLTAAELDEVSEERPIFVLHLNSHTASVNSALIEQDGIDEHTDVEGVATDAAGDPTGVLREPTALMLVSEDHMRLLADLSAEPAIRNYGKVARNAGCTTVAELGGPQLTDSEVVDRWQRVVNDHEFPVRVSMSYSVRQSDRDHADLAQYLANLTEESTEKLRLGGVKLFMDGSIQGFSARLRWPHYYGGQSNGFWSLSSDPQEVMETMLPYHEAGLSIDCHCNGDEASERFVDAVELLQRESPRFDHRHTVQHCQLATADQYRRMAALGLCVNLFSNHLYYYGDQHYEVTVGPERAERMNACASAKRAGVPFSVHSDAPVTPLAPLHTAWSAVNRVTADGRVLGEDERISVDEALRTITVDAAYLLGMDDEVGTIEAGKRADFAVLEEDPTAVDPAALRDVPVWGTVMGGEPFPAATE</sequence>
<dbReference type="PANTHER" id="PTHR22642:SF2">
    <property type="entry name" value="PROTEIN LONG AFTER FAR-RED 3"/>
    <property type="match status" value="1"/>
</dbReference>
<dbReference type="InterPro" id="IPR033932">
    <property type="entry name" value="YtcJ-like"/>
</dbReference>
<dbReference type="KEGG" id="hdo:MUK72_10005"/>
<dbReference type="RefSeq" id="WP_244699689.1">
    <property type="nucleotide sequence ID" value="NZ_BAAADN010000002.1"/>
</dbReference>
<dbReference type="SUPFAM" id="SSF51556">
    <property type="entry name" value="Metallo-dependent hydrolases"/>
    <property type="match status" value="1"/>
</dbReference>